<sequence length="170" mass="19048">MSDLTPQSARPFKVAEAPNNSTGQLLLSWLLPEHQPTPVKTPAADERWVELFSLTAKHHCITKLPPTIALTEGALSCPQPIHHCLQRETTHVMMEHTRVWAAANCYNSIKCAPHVHTSVHSQQPDITDTGNGEEQLARLSPPLTERTCQWLTNQHQLRRFACGDHIPPYS</sequence>
<protein>
    <submittedName>
        <fullName evidence="1">Uncharacterized protein</fullName>
    </submittedName>
</protein>
<keyword evidence="2" id="KW-1185">Reference proteome</keyword>
<evidence type="ECO:0000313" key="1">
    <source>
        <dbReference type="EMBL" id="TNN55572.1"/>
    </source>
</evidence>
<proteinExistence type="predicted"/>
<evidence type="ECO:0000313" key="2">
    <source>
        <dbReference type="Proteomes" id="UP000314294"/>
    </source>
</evidence>
<reference evidence="1 2" key="1">
    <citation type="submission" date="2019-03" db="EMBL/GenBank/DDBJ databases">
        <title>First draft genome of Liparis tanakae, snailfish: a comprehensive survey of snailfish specific genes.</title>
        <authorList>
            <person name="Kim W."/>
            <person name="Song I."/>
            <person name="Jeong J.-H."/>
            <person name="Kim D."/>
            <person name="Kim S."/>
            <person name="Ryu S."/>
            <person name="Song J.Y."/>
            <person name="Lee S.K."/>
        </authorList>
    </citation>
    <scope>NUCLEOTIDE SEQUENCE [LARGE SCALE GENOMIC DNA]</scope>
    <source>
        <tissue evidence="1">Muscle</tissue>
    </source>
</reference>
<accession>A0A4Z2GS77</accession>
<name>A0A4Z2GS77_9TELE</name>
<comment type="caution">
    <text evidence="1">The sequence shown here is derived from an EMBL/GenBank/DDBJ whole genome shotgun (WGS) entry which is preliminary data.</text>
</comment>
<gene>
    <name evidence="1" type="ORF">EYF80_034230</name>
</gene>
<dbReference type="AlphaFoldDB" id="A0A4Z2GS77"/>
<dbReference type="Proteomes" id="UP000314294">
    <property type="component" value="Unassembled WGS sequence"/>
</dbReference>
<organism evidence="1 2">
    <name type="scientific">Liparis tanakae</name>
    <name type="common">Tanaka's snailfish</name>
    <dbReference type="NCBI Taxonomy" id="230148"/>
    <lineage>
        <taxon>Eukaryota</taxon>
        <taxon>Metazoa</taxon>
        <taxon>Chordata</taxon>
        <taxon>Craniata</taxon>
        <taxon>Vertebrata</taxon>
        <taxon>Euteleostomi</taxon>
        <taxon>Actinopterygii</taxon>
        <taxon>Neopterygii</taxon>
        <taxon>Teleostei</taxon>
        <taxon>Neoteleostei</taxon>
        <taxon>Acanthomorphata</taxon>
        <taxon>Eupercaria</taxon>
        <taxon>Perciformes</taxon>
        <taxon>Cottioidei</taxon>
        <taxon>Cottales</taxon>
        <taxon>Liparidae</taxon>
        <taxon>Liparis</taxon>
    </lineage>
</organism>
<dbReference type="EMBL" id="SRLO01000452">
    <property type="protein sequence ID" value="TNN55572.1"/>
    <property type="molecule type" value="Genomic_DNA"/>
</dbReference>